<evidence type="ECO:0000313" key="2">
    <source>
        <dbReference type="EMBL" id="GEQ98365.1"/>
    </source>
</evidence>
<sequence length="60" mass="7052">MICFGQSLSATEVHKTQEQEIAPVPDQESFLEHEKQGHKHEPEYELERVIEKTIDFELEL</sequence>
<reference evidence="2 3" key="1">
    <citation type="submission" date="2019-09" db="EMBL/GenBank/DDBJ databases">
        <title>NBRP : Genome information of microbial organism related human and environment.</title>
        <authorList>
            <person name="Hattori M."/>
            <person name="Oshima K."/>
            <person name="Inaba H."/>
            <person name="Suda W."/>
            <person name="Sakamoto M."/>
            <person name="Iino T."/>
            <person name="Kitahara M."/>
            <person name="Oshida Y."/>
            <person name="Iida T."/>
            <person name="Kudo T."/>
            <person name="Itoh T."/>
            <person name="Ohkuma M."/>
        </authorList>
    </citation>
    <scope>NUCLEOTIDE SEQUENCE [LARGE SCALE GENOMIC DNA]</scope>
    <source>
        <strain evidence="2 3">Hi-2</strain>
    </source>
</reference>
<accession>A0A5A7MTP8</accession>
<feature type="region of interest" description="Disordered" evidence="1">
    <location>
        <begin position="14"/>
        <end position="42"/>
    </location>
</feature>
<evidence type="ECO:0000313" key="3">
    <source>
        <dbReference type="Proteomes" id="UP000322084"/>
    </source>
</evidence>
<feature type="compositionally biased region" description="Basic and acidic residues" evidence="1">
    <location>
        <begin position="30"/>
        <end position="42"/>
    </location>
</feature>
<proteinExistence type="predicted"/>
<dbReference type="Proteomes" id="UP000322084">
    <property type="component" value="Unassembled WGS sequence"/>
</dbReference>
<gene>
    <name evidence="2" type="ORF">JCM17844_20020</name>
</gene>
<dbReference type="AlphaFoldDB" id="A0A5A7MTP8"/>
<name>A0A5A7MTP8_9PROT</name>
<organism evidence="2 3">
    <name type="scientific">Iodidimonas gelatinilytica</name>
    <dbReference type="NCBI Taxonomy" id="1236966"/>
    <lineage>
        <taxon>Bacteria</taxon>
        <taxon>Pseudomonadati</taxon>
        <taxon>Pseudomonadota</taxon>
        <taxon>Alphaproteobacteria</taxon>
        <taxon>Iodidimonadales</taxon>
        <taxon>Iodidimonadaceae</taxon>
        <taxon>Iodidimonas</taxon>
    </lineage>
</organism>
<protein>
    <submittedName>
        <fullName evidence="2">Uncharacterized protein</fullName>
    </submittedName>
</protein>
<comment type="caution">
    <text evidence="2">The sequence shown here is derived from an EMBL/GenBank/DDBJ whole genome shotgun (WGS) entry which is preliminary data.</text>
</comment>
<evidence type="ECO:0000256" key="1">
    <source>
        <dbReference type="SAM" id="MobiDB-lite"/>
    </source>
</evidence>
<dbReference type="EMBL" id="BKCL01000006">
    <property type="protein sequence ID" value="GEQ98365.1"/>
    <property type="molecule type" value="Genomic_DNA"/>
</dbReference>